<evidence type="ECO:0000313" key="4">
    <source>
        <dbReference type="Proteomes" id="UP000248745"/>
    </source>
</evidence>
<feature type="signal peptide" evidence="1">
    <location>
        <begin position="1"/>
        <end position="20"/>
    </location>
</feature>
<comment type="caution">
    <text evidence="3">The sequence shown here is derived from an EMBL/GenBank/DDBJ whole genome shotgun (WGS) entry which is preliminary data.</text>
</comment>
<dbReference type="InterPro" id="IPR013783">
    <property type="entry name" value="Ig-like_fold"/>
</dbReference>
<dbReference type="InterPro" id="IPR026444">
    <property type="entry name" value="Secre_tail"/>
</dbReference>
<dbReference type="EMBL" id="QKTW01000012">
    <property type="protein sequence ID" value="PZF73449.1"/>
    <property type="molecule type" value="Genomic_DNA"/>
</dbReference>
<reference evidence="3 4" key="1">
    <citation type="submission" date="2018-06" db="EMBL/GenBank/DDBJ databases">
        <title>Mucibacter soli gen. nov., sp. nov., a new member of the family Chitinophagaceae producing mucin.</title>
        <authorList>
            <person name="Kim M.-K."/>
            <person name="Park S."/>
            <person name="Kim T.-S."/>
            <person name="Joung Y."/>
            <person name="Han J.-H."/>
            <person name="Kim S.B."/>
        </authorList>
    </citation>
    <scope>NUCLEOTIDE SEQUENCE [LARGE SCALE GENOMIC DNA]</scope>
    <source>
        <strain evidence="3 4">R1-15</strain>
    </source>
</reference>
<dbReference type="Proteomes" id="UP000248745">
    <property type="component" value="Unassembled WGS sequence"/>
</dbReference>
<evidence type="ECO:0000259" key="2">
    <source>
        <dbReference type="Pfam" id="PF18962"/>
    </source>
</evidence>
<accession>A0A2W2BB87</accession>
<keyword evidence="4" id="KW-1185">Reference proteome</keyword>
<feature type="chain" id="PRO_5015937830" description="Secretion system C-terminal sorting domain-containing protein" evidence="1">
    <location>
        <begin position="21"/>
        <end position="252"/>
    </location>
</feature>
<name>A0A2W2BB87_9BACT</name>
<dbReference type="NCBIfam" id="TIGR04183">
    <property type="entry name" value="Por_Secre_tail"/>
    <property type="match status" value="1"/>
</dbReference>
<feature type="domain" description="Secretion system C-terminal sorting" evidence="2">
    <location>
        <begin position="173"/>
        <end position="250"/>
    </location>
</feature>
<dbReference type="OrthoDB" id="900657at2"/>
<evidence type="ECO:0000256" key="1">
    <source>
        <dbReference type="SAM" id="SignalP"/>
    </source>
</evidence>
<sequence length="252" mass="27225">MKKIYTILSAVLCLSVGAKAQRTVDLQATLTAPVNNTTFNSGQTVAFNAVIKNVGTTTFQTNDTLYYGYLIDGTQITFNIGGQSVTTFGIVNRTLAPNDTIQINKSFSLTIPATLAGKRQFCIAIRPLNRGIDSMIDNNIANNASCDSVLFDSNPLAVGELEATLVENAVTKVYPNPAQSYANIDMDLSVNTAVSVRIFDITGRMVIQTNEKTYGKGKQTISLNTMNVQNGLYIYQVVMDGQVSAGKLLINK</sequence>
<evidence type="ECO:0000313" key="3">
    <source>
        <dbReference type="EMBL" id="PZF73449.1"/>
    </source>
</evidence>
<dbReference type="Pfam" id="PF18962">
    <property type="entry name" value="Por_Secre_tail"/>
    <property type="match status" value="1"/>
</dbReference>
<dbReference type="Gene3D" id="2.60.40.10">
    <property type="entry name" value="Immunoglobulins"/>
    <property type="match status" value="1"/>
</dbReference>
<gene>
    <name evidence="3" type="ORF">DN068_07905</name>
</gene>
<organism evidence="3 4">
    <name type="scientific">Taibaiella soli</name>
    <dbReference type="NCBI Taxonomy" id="1649169"/>
    <lineage>
        <taxon>Bacteria</taxon>
        <taxon>Pseudomonadati</taxon>
        <taxon>Bacteroidota</taxon>
        <taxon>Chitinophagia</taxon>
        <taxon>Chitinophagales</taxon>
        <taxon>Chitinophagaceae</taxon>
        <taxon>Taibaiella</taxon>
    </lineage>
</organism>
<dbReference type="RefSeq" id="WP_110998368.1">
    <property type="nucleotide sequence ID" value="NZ_QKTW01000012.1"/>
</dbReference>
<dbReference type="AlphaFoldDB" id="A0A2W2BB87"/>
<keyword evidence="1" id="KW-0732">Signal</keyword>
<proteinExistence type="predicted"/>
<protein>
    <recommendedName>
        <fullName evidence="2">Secretion system C-terminal sorting domain-containing protein</fullName>
    </recommendedName>
</protein>